<dbReference type="KEGG" id="vg:36842101"/>
<dbReference type="Proteomes" id="UP000249287">
    <property type="component" value="Segment"/>
</dbReference>
<dbReference type="RefSeq" id="YP_009481709.1">
    <property type="nucleotide sequence ID" value="NC_037666.1"/>
</dbReference>
<proteinExistence type="predicted"/>
<organism evidence="2">
    <name type="scientific">Pandoravirus neocaledonia</name>
    <dbReference type="NCBI Taxonomy" id="2107708"/>
    <lineage>
        <taxon>Viruses</taxon>
        <taxon>Pandoravirus</taxon>
    </lineage>
</organism>
<accession>A0A2U7UBB0</accession>
<protein>
    <submittedName>
        <fullName evidence="2">Uncharacterized protein</fullName>
    </submittedName>
</protein>
<evidence type="ECO:0000256" key="1">
    <source>
        <dbReference type="SAM" id="MobiDB-lite"/>
    </source>
</evidence>
<sequence length="61" mass="6530">MQNKKCKTHSICRTHSTHLFRSALPSGSDVTASTNRRGAPASVGGSLAHKMPSWMCPCCKA</sequence>
<dbReference type="GeneID" id="36842101"/>
<name>A0A2U7UBB0_9VIRU</name>
<evidence type="ECO:0000313" key="2">
    <source>
        <dbReference type="EMBL" id="AVK75706.1"/>
    </source>
</evidence>
<gene>
    <name evidence="2" type="ORF">pneo_cds_99</name>
</gene>
<feature type="region of interest" description="Disordered" evidence="1">
    <location>
        <begin position="23"/>
        <end position="46"/>
    </location>
</feature>
<reference evidence="2" key="1">
    <citation type="journal article" date="2018" name="Nat. Commun.">
        <title>Diversity and evolution of the emerging Pandoraviridae family.</title>
        <authorList>
            <person name="Legendre M."/>
            <person name="Fabre E."/>
            <person name="Poirot O."/>
            <person name="Jeudy S."/>
            <person name="Lartigue A."/>
            <person name="Alempic J.M."/>
            <person name="Beucher L."/>
            <person name="Philippe N."/>
            <person name="Bertaux L."/>
            <person name="Christo-Foroux E."/>
            <person name="Labadie K."/>
            <person name="Coute Y."/>
            <person name="Abergel C."/>
            <person name="Claverie J.M."/>
        </authorList>
    </citation>
    <scope>NUCLEOTIDE SEQUENCE [LARGE SCALE GENOMIC DNA]</scope>
    <source>
        <strain evidence="2">Neocaledonia</strain>
    </source>
</reference>
<dbReference type="EMBL" id="MG011690">
    <property type="protein sequence ID" value="AVK75706.1"/>
    <property type="molecule type" value="Genomic_DNA"/>
</dbReference>